<dbReference type="EMBL" id="AWSO01001434">
    <property type="protein sequence ID" value="ESK83839.1"/>
    <property type="molecule type" value="Genomic_DNA"/>
</dbReference>
<feature type="region of interest" description="Disordered" evidence="1">
    <location>
        <begin position="238"/>
        <end position="282"/>
    </location>
</feature>
<dbReference type="Proteomes" id="UP000017559">
    <property type="component" value="Unassembled WGS sequence"/>
</dbReference>
<proteinExistence type="predicted"/>
<comment type="caution">
    <text evidence="2">The sequence shown here is derived from an EMBL/GenBank/DDBJ whole genome shotgun (WGS) entry which is preliminary data.</text>
</comment>
<evidence type="ECO:0000313" key="3">
    <source>
        <dbReference type="Proteomes" id="UP000017559"/>
    </source>
</evidence>
<evidence type="ECO:0000256" key="1">
    <source>
        <dbReference type="SAM" id="MobiDB-lite"/>
    </source>
</evidence>
<sequence length="583" mass="62628">MTWSSANTAFNLSPGFYANSQAQTGSSGHSVCSSTMGGLGTVLPSISHLIQNVHPSQLLQIPPHGGHPSLLPLLHHHILDAFPGSVSYLDRQHVKHQCIVPQHNIALTSQARYTAHSNGQETWHTLFPPDSHFVRGTGSSTSLPAVSPTVPYQSCPRPQAVPPSHNSPQNISMDFIDQHNIGFDYEQYCCIESYASRSHSPINDHEPVNPSPQILPANQHLPSLHLSKVTSMLPVGPVKSKTKWAPRTSAVKAANSTAGKGRPKSSADSQKQGAASSTASTELPVLQWQDPVVNNNTVDAAAHAQLNMLGLLIPNDGTATPSPLKEAAASVVAQITPLTDTAAVEASRLSTTSQHSTVSFVPAVGGSAMSSLFNSLGAMARLNSMLSESSSAMPGSPTLAVDVDSLEGAGRSHGICIHKKPSAKMGTEEKKIKKKLSPTEKLNNNIIKQLEDEKVQQKSIAECNNVKERLVARKTGRISTLMRSRALSAYNHLYSIKSEELKKKTLASGKKGPQASTIHKAVKADKNLMALLNDEDKQKCLVQEAQDIHKDKLSSHHGSRKLEANEAAKALNRFNEEVCKRPL</sequence>
<name>V2XWQ1_MONRO</name>
<dbReference type="HOGENOM" id="CLU_467747_0_0_1"/>
<gene>
    <name evidence="2" type="ORF">Moror_13522</name>
</gene>
<protein>
    <submittedName>
        <fullName evidence="2">Uncharacterized protein</fullName>
    </submittedName>
</protein>
<organism evidence="2 3">
    <name type="scientific">Moniliophthora roreri (strain MCA 2997)</name>
    <name type="common">Cocoa frosty pod rot fungus</name>
    <name type="synonym">Crinipellis roreri</name>
    <dbReference type="NCBI Taxonomy" id="1381753"/>
    <lineage>
        <taxon>Eukaryota</taxon>
        <taxon>Fungi</taxon>
        <taxon>Dikarya</taxon>
        <taxon>Basidiomycota</taxon>
        <taxon>Agaricomycotina</taxon>
        <taxon>Agaricomycetes</taxon>
        <taxon>Agaricomycetidae</taxon>
        <taxon>Agaricales</taxon>
        <taxon>Marasmiineae</taxon>
        <taxon>Marasmiaceae</taxon>
        <taxon>Moniliophthora</taxon>
    </lineage>
</organism>
<dbReference type="KEGG" id="mrr:Moror_13522"/>
<evidence type="ECO:0000313" key="2">
    <source>
        <dbReference type="EMBL" id="ESK83839.1"/>
    </source>
</evidence>
<feature type="compositionally biased region" description="Polar residues" evidence="1">
    <location>
        <begin position="266"/>
        <end position="281"/>
    </location>
</feature>
<keyword evidence="3" id="KW-1185">Reference proteome</keyword>
<accession>V2XWQ1</accession>
<reference evidence="2 3" key="1">
    <citation type="journal article" date="2014" name="BMC Genomics">
        <title>Genome and secretome analysis of the hemibiotrophic fungal pathogen, Moniliophthora roreri, which causes frosty pod rot disease of cacao: mechanisms of the biotrophic and necrotrophic phases.</title>
        <authorList>
            <person name="Meinhardt L.W."/>
            <person name="Costa G.G.L."/>
            <person name="Thomazella D.P.T."/>
            <person name="Teixeira P.J.P.L."/>
            <person name="Carazzolle M.F."/>
            <person name="Schuster S.C."/>
            <person name="Carlson J.E."/>
            <person name="Guiltinan M.J."/>
            <person name="Mieczkowski P."/>
            <person name="Farmer A."/>
            <person name="Ramaraj T."/>
            <person name="Crozier J."/>
            <person name="Davis R.E."/>
            <person name="Shao J."/>
            <person name="Melnick R.L."/>
            <person name="Pereira G.A.G."/>
            <person name="Bailey B.A."/>
        </authorList>
    </citation>
    <scope>NUCLEOTIDE SEQUENCE [LARGE SCALE GENOMIC DNA]</scope>
    <source>
        <strain evidence="2 3">MCA 2997</strain>
    </source>
</reference>
<dbReference type="AlphaFoldDB" id="V2XWQ1"/>